<dbReference type="PANTHER" id="PTHR43298">
    <property type="entry name" value="MULTIDRUG RESISTANCE PROTEIN NORM-RELATED"/>
    <property type="match status" value="1"/>
</dbReference>
<dbReference type="AlphaFoldDB" id="A0ABD5SM37"/>
<keyword evidence="2" id="KW-1133">Transmembrane helix</keyword>
<name>A0ABD5SM37_9EURY</name>
<feature type="transmembrane region" description="Helical" evidence="2">
    <location>
        <begin position="143"/>
        <end position="164"/>
    </location>
</feature>
<dbReference type="InterPro" id="IPR002528">
    <property type="entry name" value="MATE_fam"/>
</dbReference>
<comment type="caution">
    <text evidence="3">The sequence shown here is derived from an EMBL/GenBank/DDBJ whole genome shotgun (WGS) entry which is preliminary data.</text>
</comment>
<keyword evidence="2" id="KW-0472">Membrane</keyword>
<dbReference type="PANTHER" id="PTHR43298:SF2">
    <property type="entry name" value="FMN_FAD EXPORTER YEEO-RELATED"/>
    <property type="match status" value="1"/>
</dbReference>
<protein>
    <submittedName>
        <fullName evidence="3">MATE family efflux transporter</fullName>
    </submittedName>
</protein>
<dbReference type="Proteomes" id="UP001596383">
    <property type="component" value="Unassembled WGS sequence"/>
</dbReference>
<keyword evidence="4" id="KW-1185">Reference proteome</keyword>
<feature type="transmembrane region" description="Helical" evidence="2">
    <location>
        <begin position="110"/>
        <end position="131"/>
    </location>
</feature>
<organism evidence="3 4">
    <name type="scientific">Natrinema soli</name>
    <dbReference type="NCBI Taxonomy" id="1930624"/>
    <lineage>
        <taxon>Archaea</taxon>
        <taxon>Methanobacteriati</taxon>
        <taxon>Methanobacteriota</taxon>
        <taxon>Stenosarchaea group</taxon>
        <taxon>Halobacteria</taxon>
        <taxon>Halobacteriales</taxon>
        <taxon>Natrialbaceae</taxon>
        <taxon>Natrinema</taxon>
    </lineage>
</organism>
<gene>
    <name evidence="3" type="ORF">ACFQE6_14175</name>
</gene>
<evidence type="ECO:0000313" key="3">
    <source>
        <dbReference type="EMBL" id="MFC6766097.1"/>
    </source>
</evidence>
<dbReference type="InterPro" id="IPR050222">
    <property type="entry name" value="MATE_MdtK"/>
</dbReference>
<keyword evidence="2" id="KW-0812">Transmembrane</keyword>
<dbReference type="RefSeq" id="WP_273739088.1">
    <property type="nucleotide sequence ID" value="NZ_JAQIVI010000214.1"/>
</dbReference>
<dbReference type="Pfam" id="PF01554">
    <property type="entry name" value="MatE"/>
    <property type="match status" value="1"/>
</dbReference>
<accession>A0ABD5SM37</accession>
<proteinExistence type="predicted"/>
<evidence type="ECO:0000256" key="2">
    <source>
        <dbReference type="SAM" id="Phobius"/>
    </source>
</evidence>
<dbReference type="EMBL" id="JBHSWV010000214">
    <property type="protein sequence ID" value="MFC6766097.1"/>
    <property type="molecule type" value="Genomic_DNA"/>
</dbReference>
<evidence type="ECO:0000256" key="1">
    <source>
        <dbReference type="ARBA" id="ARBA00022448"/>
    </source>
</evidence>
<feature type="transmembrane region" description="Helical" evidence="2">
    <location>
        <begin position="44"/>
        <end position="64"/>
    </location>
</feature>
<evidence type="ECO:0000313" key="4">
    <source>
        <dbReference type="Proteomes" id="UP001596383"/>
    </source>
</evidence>
<reference evidence="3 4" key="1">
    <citation type="journal article" date="2019" name="Int. J. Syst. Evol. Microbiol.">
        <title>The Global Catalogue of Microorganisms (GCM) 10K type strain sequencing project: providing services to taxonomists for standard genome sequencing and annotation.</title>
        <authorList>
            <consortium name="The Broad Institute Genomics Platform"/>
            <consortium name="The Broad Institute Genome Sequencing Center for Infectious Disease"/>
            <person name="Wu L."/>
            <person name="Ma J."/>
        </authorList>
    </citation>
    <scope>NUCLEOTIDE SEQUENCE [LARGE SCALE GENOMIC DNA]</scope>
    <source>
        <strain evidence="3 4">LMG 29247</strain>
    </source>
</reference>
<keyword evidence="1" id="KW-0813">Transport</keyword>
<sequence>MRDSLRSQCNDATPVPRRSVAATPVDRRQYAADIPATRLSRGRFPLLAIAAVFGSVTVAGYEIARRMRDLINSLSWEFSIALSSLVGRHLGGEEEDIAATYGDEIIRFSLLFYVAAVFVIVFTEPIARLFVTEQDVVELAATFVHVTAVATIGVGLDEAVAGALRGGGRGDTR</sequence>